<keyword evidence="1" id="KW-0472">Membrane</keyword>
<feature type="transmembrane region" description="Helical" evidence="1">
    <location>
        <begin position="54"/>
        <end position="76"/>
    </location>
</feature>
<dbReference type="EMBL" id="CAJNDS010000225">
    <property type="protein sequence ID" value="CAE7030748.1"/>
    <property type="molecule type" value="Genomic_DNA"/>
</dbReference>
<feature type="transmembrane region" description="Helical" evidence="1">
    <location>
        <begin position="29"/>
        <end position="48"/>
    </location>
</feature>
<gene>
    <name evidence="2" type="ORF">SNAT2548_LOCUS3713</name>
</gene>
<dbReference type="AlphaFoldDB" id="A0A812IFA8"/>
<accession>A0A812IFA8</accession>
<sequence>MRFLQWLGETQLFWPDFIMQSTCTKLRRVLVTALLTIFISLMATFFVLTVNQTGWFDLMILLVISFAALAALSCLYREPLTRAAVHAGPVGKFLWAVGTLEALEQRLEFRYIAANANQSSQQWARSPPVSIPSVEVVRHKTCLCCLDELQPRCPSCLQGAEGLVEV</sequence>
<dbReference type="Proteomes" id="UP000604046">
    <property type="component" value="Unassembled WGS sequence"/>
</dbReference>
<name>A0A812IFA8_9DINO</name>
<reference evidence="2" key="1">
    <citation type="submission" date="2021-02" db="EMBL/GenBank/DDBJ databases">
        <authorList>
            <person name="Dougan E. K."/>
            <person name="Rhodes N."/>
            <person name="Thang M."/>
            <person name="Chan C."/>
        </authorList>
    </citation>
    <scope>NUCLEOTIDE SEQUENCE</scope>
</reference>
<organism evidence="2 3">
    <name type="scientific">Symbiodinium natans</name>
    <dbReference type="NCBI Taxonomy" id="878477"/>
    <lineage>
        <taxon>Eukaryota</taxon>
        <taxon>Sar</taxon>
        <taxon>Alveolata</taxon>
        <taxon>Dinophyceae</taxon>
        <taxon>Suessiales</taxon>
        <taxon>Symbiodiniaceae</taxon>
        <taxon>Symbiodinium</taxon>
    </lineage>
</organism>
<dbReference type="OrthoDB" id="410958at2759"/>
<evidence type="ECO:0000313" key="2">
    <source>
        <dbReference type="EMBL" id="CAE7030748.1"/>
    </source>
</evidence>
<evidence type="ECO:0000256" key="1">
    <source>
        <dbReference type="SAM" id="Phobius"/>
    </source>
</evidence>
<keyword evidence="3" id="KW-1185">Reference proteome</keyword>
<keyword evidence="1" id="KW-0812">Transmembrane</keyword>
<comment type="caution">
    <text evidence="2">The sequence shown here is derived from an EMBL/GenBank/DDBJ whole genome shotgun (WGS) entry which is preliminary data.</text>
</comment>
<protein>
    <submittedName>
        <fullName evidence="2">Uncharacterized protein</fullName>
    </submittedName>
</protein>
<proteinExistence type="predicted"/>
<keyword evidence="1" id="KW-1133">Transmembrane helix</keyword>
<evidence type="ECO:0000313" key="3">
    <source>
        <dbReference type="Proteomes" id="UP000604046"/>
    </source>
</evidence>